<dbReference type="RefSeq" id="WP_161859534.1">
    <property type="nucleotide sequence ID" value="NZ_CP047491.1"/>
</dbReference>
<organism evidence="3 6">
    <name type="scientific">Microbulbifer hydrolyticus</name>
    <dbReference type="NCBI Taxonomy" id="48074"/>
    <lineage>
        <taxon>Bacteria</taxon>
        <taxon>Pseudomonadati</taxon>
        <taxon>Pseudomonadota</taxon>
        <taxon>Gammaproteobacteria</taxon>
        <taxon>Cellvibrionales</taxon>
        <taxon>Microbulbiferaceae</taxon>
        <taxon>Microbulbifer</taxon>
    </lineage>
</organism>
<dbReference type="Proteomes" id="UP000563601">
    <property type="component" value="Unassembled WGS sequence"/>
</dbReference>
<protein>
    <submittedName>
        <fullName evidence="4">FAD-binding oxidoreductase</fullName>
    </submittedName>
</protein>
<evidence type="ECO:0000313" key="4">
    <source>
        <dbReference type="EMBL" id="QHQ40236.1"/>
    </source>
</evidence>
<feature type="compositionally biased region" description="Basic and acidic residues" evidence="1">
    <location>
        <begin position="130"/>
        <end position="147"/>
    </location>
</feature>
<evidence type="ECO:0000313" key="3">
    <source>
        <dbReference type="EMBL" id="MBB5212631.1"/>
    </source>
</evidence>
<keyword evidence="2" id="KW-0732">Signal</keyword>
<sequence>MQFLLIALRALTVWSLLCSQALAVEIEPFTSDGCSAFPDGTMEQEELWLECCKAHDYAYWKGGSYEERVAADEALKACVAKTGQKEVAALMLAGVRIGGTPYLPMDFRWGYGWPVGRGYKALSAEEEEAVRRSEAATNSKKTDESRIMTETADF</sequence>
<dbReference type="SUPFAM" id="SSF48619">
    <property type="entry name" value="Phospholipase A2, PLA2"/>
    <property type="match status" value="1"/>
</dbReference>
<evidence type="ECO:0000313" key="6">
    <source>
        <dbReference type="Proteomes" id="UP000563601"/>
    </source>
</evidence>
<dbReference type="EMBL" id="CP047491">
    <property type="protein sequence ID" value="QHQ40236.1"/>
    <property type="molecule type" value="Genomic_DNA"/>
</dbReference>
<dbReference type="GO" id="GO:0050482">
    <property type="term" value="P:arachidonate secretion"/>
    <property type="evidence" value="ECO:0007669"/>
    <property type="project" value="InterPro"/>
</dbReference>
<dbReference type="Proteomes" id="UP000464675">
    <property type="component" value="Chromosome"/>
</dbReference>
<reference evidence="3 6" key="2">
    <citation type="submission" date="2020-08" db="EMBL/GenBank/DDBJ databases">
        <title>Genomic Encyclopedia of Type Strains, Phase IV (KMG-IV): sequencing the most valuable type-strain genomes for metagenomic binning, comparative biology and taxonomic classification.</title>
        <authorList>
            <person name="Goeker M."/>
        </authorList>
    </citation>
    <scope>NUCLEOTIDE SEQUENCE [LARGE SCALE GENOMIC DNA]</scope>
    <source>
        <strain evidence="3 6">DSM 11525</strain>
    </source>
</reference>
<evidence type="ECO:0000313" key="5">
    <source>
        <dbReference type="Proteomes" id="UP000464675"/>
    </source>
</evidence>
<feature type="region of interest" description="Disordered" evidence="1">
    <location>
        <begin position="130"/>
        <end position="154"/>
    </location>
</feature>
<dbReference type="EMBL" id="JACHHR010000003">
    <property type="protein sequence ID" value="MBB5212631.1"/>
    <property type="molecule type" value="Genomic_DNA"/>
</dbReference>
<feature type="chain" id="PRO_5043725242" evidence="2">
    <location>
        <begin position="24"/>
        <end position="154"/>
    </location>
</feature>
<dbReference type="OrthoDB" id="7855474at2"/>
<dbReference type="GO" id="GO:0006644">
    <property type="term" value="P:phospholipid metabolic process"/>
    <property type="evidence" value="ECO:0007669"/>
    <property type="project" value="InterPro"/>
</dbReference>
<reference evidence="4 5" key="1">
    <citation type="submission" date="2020-01" db="EMBL/GenBank/DDBJ databases">
        <title>The possibility of degradation of plastic by Microbulbifer hydrolyticus IRE-31.</title>
        <authorList>
            <person name="Liu L."/>
        </authorList>
    </citation>
    <scope>NUCLEOTIDE SEQUENCE [LARGE SCALE GENOMIC DNA]</scope>
    <source>
        <strain evidence="4 5">IRE-31</strain>
    </source>
</reference>
<accession>A0A6P1TEZ8</accession>
<feature type="signal peptide" evidence="2">
    <location>
        <begin position="1"/>
        <end position="23"/>
    </location>
</feature>
<evidence type="ECO:0000256" key="2">
    <source>
        <dbReference type="SAM" id="SignalP"/>
    </source>
</evidence>
<dbReference type="GO" id="GO:0004623">
    <property type="term" value="F:phospholipase A2 activity"/>
    <property type="evidence" value="ECO:0007669"/>
    <property type="project" value="InterPro"/>
</dbReference>
<dbReference type="InterPro" id="IPR036444">
    <property type="entry name" value="PLipase_A2_dom_sf"/>
</dbReference>
<keyword evidence="5" id="KW-1185">Reference proteome</keyword>
<evidence type="ECO:0000256" key="1">
    <source>
        <dbReference type="SAM" id="MobiDB-lite"/>
    </source>
</evidence>
<dbReference type="AlphaFoldDB" id="A0A6P1TEZ8"/>
<proteinExistence type="predicted"/>
<name>A0A6P1TEZ8_9GAMM</name>
<gene>
    <name evidence="4" type="ORF">GTQ55_15450</name>
    <name evidence="3" type="ORF">HNQ53_002856</name>
</gene>